<evidence type="ECO:0000259" key="1">
    <source>
        <dbReference type="Pfam" id="PF00483"/>
    </source>
</evidence>
<gene>
    <name evidence="2" type="ORF">METZ01_LOCUS295440</name>
</gene>
<dbReference type="InterPro" id="IPR050486">
    <property type="entry name" value="Mannose-1P_guanyltransferase"/>
</dbReference>
<protein>
    <recommendedName>
        <fullName evidence="1">Nucleotidyl transferase domain-containing protein</fullName>
    </recommendedName>
</protein>
<feature type="domain" description="Nucleotidyl transferase" evidence="1">
    <location>
        <begin position="1"/>
        <end position="204"/>
    </location>
</feature>
<dbReference type="AlphaFoldDB" id="A0A382M144"/>
<dbReference type="Gene3D" id="3.90.550.10">
    <property type="entry name" value="Spore Coat Polysaccharide Biosynthesis Protein SpsA, Chain A"/>
    <property type="match status" value="1"/>
</dbReference>
<sequence length="206" mass="23364">MVPINGVPLLDIWLENLSNFGIDSFLINAHHLANKVNDHIAASPHKEKINLVYEDILLGTAGTLRSNLDFFNNQDGFFAHADNYCLADFKEFLTEHKNRPKVCLLTMMVFETNEPEKCGIVELDNQGIVLNFFEKVLNPPGNLANGAIYLLSSEFLKTFKNQFKNAKDFSLDVIPHFMGKIYTYKTKAKIVDIGTITNYNQLNNSF</sequence>
<organism evidence="2">
    <name type="scientific">marine metagenome</name>
    <dbReference type="NCBI Taxonomy" id="408172"/>
    <lineage>
        <taxon>unclassified sequences</taxon>
        <taxon>metagenomes</taxon>
        <taxon>ecological metagenomes</taxon>
    </lineage>
</organism>
<evidence type="ECO:0000313" key="2">
    <source>
        <dbReference type="EMBL" id="SVC42586.1"/>
    </source>
</evidence>
<accession>A0A382M144</accession>
<dbReference type="InterPro" id="IPR029044">
    <property type="entry name" value="Nucleotide-diphossugar_trans"/>
</dbReference>
<proteinExistence type="predicted"/>
<name>A0A382M144_9ZZZZ</name>
<dbReference type="EMBL" id="UINC01090546">
    <property type="protein sequence ID" value="SVC42586.1"/>
    <property type="molecule type" value="Genomic_DNA"/>
</dbReference>
<dbReference type="PANTHER" id="PTHR22572">
    <property type="entry name" value="SUGAR-1-PHOSPHATE GUANYL TRANSFERASE"/>
    <property type="match status" value="1"/>
</dbReference>
<dbReference type="CDD" id="cd04181">
    <property type="entry name" value="NTP_transferase"/>
    <property type="match status" value="1"/>
</dbReference>
<reference evidence="2" key="1">
    <citation type="submission" date="2018-05" db="EMBL/GenBank/DDBJ databases">
        <authorList>
            <person name="Lanie J.A."/>
            <person name="Ng W.-L."/>
            <person name="Kazmierczak K.M."/>
            <person name="Andrzejewski T.M."/>
            <person name="Davidsen T.M."/>
            <person name="Wayne K.J."/>
            <person name="Tettelin H."/>
            <person name="Glass J.I."/>
            <person name="Rusch D."/>
            <person name="Podicherti R."/>
            <person name="Tsui H.-C.T."/>
            <person name="Winkler M.E."/>
        </authorList>
    </citation>
    <scope>NUCLEOTIDE SEQUENCE</scope>
</reference>
<dbReference type="InterPro" id="IPR005835">
    <property type="entry name" value="NTP_transferase_dom"/>
</dbReference>
<dbReference type="Pfam" id="PF00483">
    <property type="entry name" value="NTP_transferase"/>
    <property type="match status" value="1"/>
</dbReference>
<dbReference type="SUPFAM" id="SSF53448">
    <property type="entry name" value="Nucleotide-diphospho-sugar transferases"/>
    <property type="match status" value="1"/>
</dbReference>